<evidence type="ECO:0000256" key="4">
    <source>
        <dbReference type="ARBA" id="ARBA00023004"/>
    </source>
</evidence>
<dbReference type="InterPro" id="IPR024934">
    <property type="entry name" value="Rubredoxin-like_dom"/>
</dbReference>
<evidence type="ECO:0000256" key="1">
    <source>
        <dbReference type="ARBA" id="ARBA00022448"/>
    </source>
</evidence>
<dbReference type="PANTHER" id="PTHR47627:SF1">
    <property type="entry name" value="RUBREDOXIN-1-RELATED"/>
    <property type="match status" value="1"/>
</dbReference>
<dbReference type="GO" id="GO:0005506">
    <property type="term" value="F:iron ion binding"/>
    <property type="evidence" value="ECO:0007669"/>
    <property type="project" value="InterPro"/>
</dbReference>
<protein>
    <recommendedName>
        <fullName evidence="7">Rubredoxin-like domain-containing protein</fullName>
    </recommendedName>
</protein>
<evidence type="ECO:0000313" key="8">
    <source>
        <dbReference type="EMBL" id="CAE2264669.1"/>
    </source>
</evidence>
<gene>
    <name evidence="8" type="ORF">OAUR00152_LOCUS28354</name>
</gene>
<keyword evidence="2" id="KW-0479">Metal-binding</keyword>
<accession>A0A7S4N4F2</accession>
<dbReference type="Gene3D" id="2.20.28.10">
    <property type="match status" value="1"/>
</dbReference>
<dbReference type="GO" id="GO:0009055">
    <property type="term" value="F:electron transfer activity"/>
    <property type="evidence" value="ECO:0007669"/>
    <property type="project" value="TreeGrafter"/>
</dbReference>
<keyword evidence="5" id="KW-1133">Transmembrane helix</keyword>
<dbReference type="EMBL" id="HBKQ01041116">
    <property type="protein sequence ID" value="CAE2264669.1"/>
    <property type="molecule type" value="Transcribed_RNA"/>
</dbReference>
<name>A0A7S4N4F2_9STRA</name>
<organism evidence="8">
    <name type="scientific">Odontella aurita</name>
    <dbReference type="NCBI Taxonomy" id="265563"/>
    <lineage>
        <taxon>Eukaryota</taxon>
        <taxon>Sar</taxon>
        <taxon>Stramenopiles</taxon>
        <taxon>Ochrophyta</taxon>
        <taxon>Bacillariophyta</taxon>
        <taxon>Mediophyceae</taxon>
        <taxon>Biddulphiophycidae</taxon>
        <taxon>Eupodiscales</taxon>
        <taxon>Odontellaceae</taxon>
        <taxon>Odontella</taxon>
    </lineage>
</organism>
<keyword evidence="1" id="KW-0813">Transport</keyword>
<keyword evidence="4" id="KW-0408">Iron</keyword>
<reference evidence="8" key="1">
    <citation type="submission" date="2021-01" db="EMBL/GenBank/DDBJ databases">
        <authorList>
            <person name="Corre E."/>
            <person name="Pelletier E."/>
            <person name="Niang G."/>
            <person name="Scheremetjew M."/>
            <person name="Finn R."/>
            <person name="Kale V."/>
            <person name="Holt S."/>
            <person name="Cochrane G."/>
            <person name="Meng A."/>
            <person name="Brown T."/>
            <person name="Cohen L."/>
        </authorList>
    </citation>
    <scope>NUCLEOTIDE SEQUENCE</scope>
    <source>
        <strain evidence="8">Isolate 1302-5</strain>
    </source>
</reference>
<proteinExistence type="predicted"/>
<dbReference type="PROSITE" id="PS50903">
    <property type="entry name" value="RUBREDOXIN_LIKE"/>
    <property type="match status" value="1"/>
</dbReference>
<feature type="domain" description="Rubredoxin-like" evidence="7">
    <location>
        <begin position="105"/>
        <end position="159"/>
    </location>
</feature>
<evidence type="ECO:0000256" key="2">
    <source>
        <dbReference type="ARBA" id="ARBA00022723"/>
    </source>
</evidence>
<keyword evidence="5" id="KW-0472">Membrane</keyword>
<dbReference type="GO" id="GO:0043448">
    <property type="term" value="P:alkane catabolic process"/>
    <property type="evidence" value="ECO:0007669"/>
    <property type="project" value="TreeGrafter"/>
</dbReference>
<keyword evidence="3" id="KW-0249">Electron transport</keyword>
<evidence type="ECO:0000256" key="3">
    <source>
        <dbReference type="ARBA" id="ARBA00022982"/>
    </source>
</evidence>
<dbReference type="AlphaFoldDB" id="A0A7S4N4F2"/>
<feature type="transmembrane region" description="Helical" evidence="5">
    <location>
        <begin position="186"/>
        <end position="205"/>
    </location>
</feature>
<feature type="signal peptide" evidence="6">
    <location>
        <begin position="1"/>
        <end position="21"/>
    </location>
</feature>
<dbReference type="InterPro" id="IPR050526">
    <property type="entry name" value="Rubredoxin_ET"/>
</dbReference>
<keyword evidence="6" id="KW-0732">Signal</keyword>
<evidence type="ECO:0000256" key="6">
    <source>
        <dbReference type="SAM" id="SignalP"/>
    </source>
</evidence>
<dbReference type="SUPFAM" id="SSF57802">
    <property type="entry name" value="Rubredoxin-like"/>
    <property type="match status" value="1"/>
</dbReference>
<sequence>MQHLHQVALFIAAVLAAQTSAFAPLSVPSAEIRSSGNARRAAFTSFRMAEGPSAPEADASASPSVIAEEQVEDEELMDEGSRIQLEKQRRADELRAQEVFMTRSTGKHKCTNCDFEYDEEKGDSYLIGGMVQPGTPFSELPSNWRCPTCRASKDSFEEVLQEIPGFEVNQGYGLGFNTMTGGQKNGIIFGGLAFFFILFLSGYGMS</sequence>
<dbReference type="Pfam" id="PF00301">
    <property type="entry name" value="Rubredoxin"/>
    <property type="match status" value="1"/>
</dbReference>
<feature type="chain" id="PRO_5031293993" description="Rubredoxin-like domain-containing protein" evidence="6">
    <location>
        <begin position="22"/>
        <end position="206"/>
    </location>
</feature>
<dbReference type="PANTHER" id="PTHR47627">
    <property type="entry name" value="RUBREDOXIN"/>
    <property type="match status" value="1"/>
</dbReference>
<dbReference type="CDD" id="cd00730">
    <property type="entry name" value="rubredoxin"/>
    <property type="match status" value="1"/>
</dbReference>
<evidence type="ECO:0000256" key="5">
    <source>
        <dbReference type="SAM" id="Phobius"/>
    </source>
</evidence>
<evidence type="ECO:0000259" key="7">
    <source>
        <dbReference type="PROSITE" id="PS50903"/>
    </source>
</evidence>
<dbReference type="InterPro" id="IPR024935">
    <property type="entry name" value="Rubredoxin_dom"/>
</dbReference>
<keyword evidence="5" id="KW-0812">Transmembrane</keyword>